<evidence type="ECO:0000313" key="6">
    <source>
        <dbReference type="Proteomes" id="UP000326837"/>
    </source>
</evidence>
<dbReference type="Pfam" id="PF02623">
    <property type="entry name" value="FliW"/>
    <property type="match status" value="1"/>
</dbReference>
<dbReference type="GO" id="GO:0005737">
    <property type="term" value="C:cytoplasm"/>
    <property type="evidence" value="ECO:0007669"/>
    <property type="project" value="UniProtKB-SubCell"/>
</dbReference>
<name>A0A5K7X5P9_9BACT</name>
<keyword evidence="6" id="KW-1185">Reference proteome</keyword>
<sequence length="145" mass="15910">MDITTSRFGALSIGPSDILTFEQGLIGLRSCRRWVVLADAHNAALGWLQSIDEPEFALGVVSPRRFVPDFQLRIARQDLAPLQLVEPTDAQVVVVVSRHAEGLALNLRAPLVINVDARKGRQVIAKDPLPVRLILPTDGEMRLTA</sequence>
<comment type="similarity">
    <text evidence="4">Belongs to the FliW family.</text>
</comment>
<keyword evidence="3 4" id="KW-0810">Translation regulation</keyword>
<evidence type="ECO:0000256" key="3">
    <source>
        <dbReference type="ARBA" id="ARBA00022845"/>
    </source>
</evidence>
<comment type="subcellular location">
    <subcellularLocation>
        <location evidence="4">Cytoplasm</location>
    </subcellularLocation>
</comment>
<dbReference type="PANTHER" id="PTHR39190:SF1">
    <property type="entry name" value="FLAGELLAR ASSEMBLY FACTOR FLIW"/>
    <property type="match status" value="1"/>
</dbReference>
<gene>
    <name evidence="4" type="primary">fliW</name>
    <name evidence="5" type="ORF">PLANPX_1492</name>
</gene>
<dbReference type="GO" id="GO:0044780">
    <property type="term" value="P:bacterial-type flagellum assembly"/>
    <property type="evidence" value="ECO:0007669"/>
    <property type="project" value="UniProtKB-UniRule"/>
</dbReference>
<dbReference type="Gene3D" id="2.30.290.10">
    <property type="entry name" value="BH3618-like"/>
    <property type="match status" value="1"/>
</dbReference>
<dbReference type="PANTHER" id="PTHR39190">
    <property type="entry name" value="FLAGELLAR ASSEMBLY FACTOR FLIW"/>
    <property type="match status" value="1"/>
</dbReference>
<organism evidence="5 6">
    <name type="scientific">Lacipirellula parvula</name>
    <dbReference type="NCBI Taxonomy" id="2650471"/>
    <lineage>
        <taxon>Bacteria</taxon>
        <taxon>Pseudomonadati</taxon>
        <taxon>Planctomycetota</taxon>
        <taxon>Planctomycetia</taxon>
        <taxon>Pirellulales</taxon>
        <taxon>Lacipirellulaceae</taxon>
        <taxon>Lacipirellula</taxon>
    </lineage>
</organism>
<keyword evidence="4" id="KW-0143">Chaperone</keyword>
<comment type="subunit">
    <text evidence="4">Interacts with translational regulator CsrA and flagellin(s).</text>
</comment>
<dbReference type="RefSeq" id="WP_152097945.1">
    <property type="nucleotide sequence ID" value="NZ_AP021861.1"/>
</dbReference>
<evidence type="ECO:0000256" key="2">
    <source>
        <dbReference type="ARBA" id="ARBA00022795"/>
    </source>
</evidence>
<dbReference type="Proteomes" id="UP000326837">
    <property type="component" value="Chromosome"/>
</dbReference>
<dbReference type="GO" id="GO:0006417">
    <property type="term" value="P:regulation of translation"/>
    <property type="evidence" value="ECO:0007669"/>
    <property type="project" value="UniProtKB-KW"/>
</dbReference>
<dbReference type="AlphaFoldDB" id="A0A5K7X5P9"/>
<dbReference type="HAMAP" id="MF_01185">
    <property type="entry name" value="FliW"/>
    <property type="match status" value="1"/>
</dbReference>
<keyword evidence="2 4" id="KW-1005">Bacterial flagellum biogenesis</keyword>
<dbReference type="EMBL" id="AP021861">
    <property type="protein sequence ID" value="BBO31880.1"/>
    <property type="molecule type" value="Genomic_DNA"/>
</dbReference>
<comment type="function">
    <text evidence="4">Acts as an anti-CsrA protein, binds CsrA and prevents it from repressing translation of its target genes, one of which is flagellin. Binds to flagellin and participates in the assembly of the flagellum.</text>
</comment>
<dbReference type="InterPro" id="IPR024046">
    <property type="entry name" value="Flagellar_assmbl_FliW_dom_sf"/>
</dbReference>
<reference evidence="6" key="1">
    <citation type="submission" date="2019-10" db="EMBL/GenBank/DDBJ databases">
        <title>Lacipirellula parvula gen. nov., sp. nov., representing a lineage of planctomycetes widespread in freshwater anoxic habitats, and description of the family Lacipirellulaceae.</title>
        <authorList>
            <person name="Dedysh S.N."/>
            <person name="Kulichevskaya I.S."/>
            <person name="Beletsky A.V."/>
            <person name="Rakitin A.L."/>
            <person name="Mardanov A.V."/>
            <person name="Ivanova A.A."/>
            <person name="Saltykova V.X."/>
            <person name="Rijpstra W.I.C."/>
            <person name="Sinninghe Damste J.S."/>
            <person name="Ravin N.V."/>
        </authorList>
    </citation>
    <scope>NUCLEOTIDE SEQUENCE [LARGE SCALE GENOMIC DNA]</scope>
    <source>
        <strain evidence="6">PX69</strain>
    </source>
</reference>
<dbReference type="SUPFAM" id="SSF141457">
    <property type="entry name" value="BH3618-like"/>
    <property type="match status" value="1"/>
</dbReference>
<evidence type="ECO:0000313" key="5">
    <source>
        <dbReference type="EMBL" id="BBO31880.1"/>
    </source>
</evidence>
<proteinExistence type="inferred from homology"/>
<evidence type="ECO:0000256" key="1">
    <source>
        <dbReference type="ARBA" id="ARBA00022490"/>
    </source>
</evidence>
<accession>A0A5K7X5P9</accession>
<dbReference type="InterPro" id="IPR003775">
    <property type="entry name" value="Flagellar_assembly_factor_FliW"/>
</dbReference>
<evidence type="ECO:0000256" key="4">
    <source>
        <dbReference type="HAMAP-Rule" id="MF_01185"/>
    </source>
</evidence>
<protein>
    <recommendedName>
        <fullName evidence="4">Flagellar assembly factor FliW</fullName>
    </recommendedName>
</protein>
<keyword evidence="1 4" id="KW-0963">Cytoplasm</keyword>
<dbReference type="KEGG" id="lpav:PLANPX_1492"/>